<dbReference type="PANTHER" id="PTHR43542:SF1">
    <property type="entry name" value="METHYLTRANSFERASE"/>
    <property type="match status" value="1"/>
</dbReference>
<dbReference type="InterPro" id="IPR004398">
    <property type="entry name" value="RNA_MeTrfase_RsmD"/>
</dbReference>
<dbReference type="EC" id="2.1.1.171" evidence="4"/>
<evidence type="ECO:0000313" key="4">
    <source>
        <dbReference type="EMBL" id="OIQ81701.1"/>
    </source>
</evidence>
<dbReference type="SUPFAM" id="SSF53335">
    <property type="entry name" value="S-adenosyl-L-methionine-dependent methyltransferases"/>
    <property type="match status" value="1"/>
</dbReference>
<accession>A0A1J5R0L0</accession>
<keyword evidence="2 4" id="KW-0808">Transferase</keyword>
<sequence>MTRIVSGAAGGRTLRVPGKGTRPTSERVREALFSRLEHLGVVAGARVLDLYAGSGALGLEAASRGAATVTFVESSRAAADVCRGNADATRLPRLHVVTERTERFVERSGAAVWDVVLIDPPYELAEGDLARVLGALAGVLDESQAAGSHLAADAVVVVERSSRSPEPTWPIAMVRTEERRYGETVIWFASPGPGVETPDPGAPGIP</sequence>
<organism evidence="4">
    <name type="scientific">mine drainage metagenome</name>
    <dbReference type="NCBI Taxonomy" id="410659"/>
    <lineage>
        <taxon>unclassified sequences</taxon>
        <taxon>metagenomes</taxon>
        <taxon>ecological metagenomes</taxon>
    </lineage>
</organism>
<dbReference type="EMBL" id="MLJW01000892">
    <property type="protein sequence ID" value="OIQ81701.1"/>
    <property type="molecule type" value="Genomic_DNA"/>
</dbReference>
<evidence type="ECO:0000256" key="2">
    <source>
        <dbReference type="ARBA" id="ARBA00022679"/>
    </source>
</evidence>
<protein>
    <submittedName>
        <fullName evidence="4">Ribosomal RNA small subunit methyltransferase D</fullName>
        <ecNumber evidence="4">2.1.1.171</ecNumber>
    </submittedName>
</protein>
<comment type="caution">
    <text evidence="4">The sequence shown here is derived from an EMBL/GenBank/DDBJ whole genome shotgun (WGS) entry which is preliminary data.</text>
</comment>
<dbReference type="Gene3D" id="3.40.50.150">
    <property type="entry name" value="Vaccinia Virus protein VP39"/>
    <property type="match status" value="1"/>
</dbReference>
<dbReference type="PANTHER" id="PTHR43542">
    <property type="entry name" value="METHYLTRANSFERASE"/>
    <property type="match status" value="1"/>
</dbReference>
<dbReference type="InterPro" id="IPR029063">
    <property type="entry name" value="SAM-dependent_MTases_sf"/>
</dbReference>
<dbReference type="AlphaFoldDB" id="A0A1J5R0L0"/>
<dbReference type="Pfam" id="PF03602">
    <property type="entry name" value="Cons_hypoth95"/>
    <property type="match status" value="1"/>
</dbReference>
<dbReference type="CDD" id="cd02440">
    <property type="entry name" value="AdoMet_MTases"/>
    <property type="match status" value="1"/>
</dbReference>
<evidence type="ECO:0000256" key="3">
    <source>
        <dbReference type="SAM" id="MobiDB-lite"/>
    </source>
</evidence>
<reference evidence="4" key="1">
    <citation type="submission" date="2016-10" db="EMBL/GenBank/DDBJ databases">
        <title>Sequence of Gallionella enrichment culture.</title>
        <authorList>
            <person name="Poehlein A."/>
            <person name="Muehling M."/>
            <person name="Daniel R."/>
        </authorList>
    </citation>
    <scope>NUCLEOTIDE SEQUENCE</scope>
</reference>
<gene>
    <name evidence="4" type="primary">rsmD_10</name>
    <name evidence="4" type="ORF">GALL_365350</name>
</gene>
<proteinExistence type="predicted"/>
<dbReference type="PIRSF" id="PIRSF004553">
    <property type="entry name" value="CHP00095"/>
    <property type="match status" value="1"/>
</dbReference>
<feature type="region of interest" description="Disordered" evidence="3">
    <location>
        <begin position="1"/>
        <end position="23"/>
    </location>
</feature>
<keyword evidence="1 4" id="KW-0489">Methyltransferase</keyword>
<name>A0A1J5R0L0_9ZZZZ</name>
<evidence type="ECO:0000256" key="1">
    <source>
        <dbReference type="ARBA" id="ARBA00022603"/>
    </source>
</evidence>
<dbReference type="GO" id="GO:0052913">
    <property type="term" value="F:16S rRNA (guanine(966)-N(2))-methyltransferase activity"/>
    <property type="evidence" value="ECO:0007669"/>
    <property type="project" value="UniProtKB-EC"/>
</dbReference>